<dbReference type="PANTHER" id="PTHR33594:SF1">
    <property type="entry name" value="HD_PDEASE DOMAIN-CONTAINING PROTEIN"/>
    <property type="match status" value="1"/>
</dbReference>
<dbReference type="InterPro" id="IPR006674">
    <property type="entry name" value="HD_domain"/>
</dbReference>
<dbReference type="Proteomes" id="UP000799324">
    <property type="component" value="Unassembled WGS sequence"/>
</dbReference>
<organism evidence="2 3">
    <name type="scientific">Lophiostoma macrostomum CBS 122681</name>
    <dbReference type="NCBI Taxonomy" id="1314788"/>
    <lineage>
        <taxon>Eukaryota</taxon>
        <taxon>Fungi</taxon>
        <taxon>Dikarya</taxon>
        <taxon>Ascomycota</taxon>
        <taxon>Pezizomycotina</taxon>
        <taxon>Dothideomycetes</taxon>
        <taxon>Pleosporomycetidae</taxon>
        <taxon>Pleosporales</taxon>
        <taxon>Lophiostomataceae</taxon>
        <taxon>Lophiostoma</taxon>
    </lineage>
</organism>
<dbReference type="PANTHER" id="PTHR33594">
    <property type="entry name" value="SUPERFAMILY HYDROLASE, PUTATIVE (AFU_ORTHOLOGUE AFUA_1G03035)-RELATED"/>
    <property type="match status" value="1"/>
</dbReference>
<dbReference type="Pfam" id="PF01966">
    <property type="entry name" value="HD"/>
    <property type="match status" value="1"/>
</dbReference>
<keyword evidence="3" id="KW-1185">Reference proteome</keyword>
<dbReference type="Gene3D" id="1.20.58.1910">
    <property type="match status" value="1"/>
</dbReference>
<dbReference type="SUPFAM" id="SSF109604">
    <property type="entry name" value="HD-domain/PDEase-like"/>
    <property type="match status" value="1"/>
</dbReference>
<evidence type="ECO:0000313" key="3">
    <source>
        <dbReference type="Proteomes" id="UP000799324"/>
    </source>
</evidence>
<reference evidence="2" key="1">
    <citation type="journal article" date="2020" name="Stud. Mycol.">
        <title>101 Dothideomycetes genomes: a test case for predicting lifestyles and emergence of pathogens.</title>
        <authorList>
            <person name="Haridas S."/>
            <person name="Albert R."/>
            <person name="Binder M."/>
            <person name="Bloem J."/>
            <person name="Labutti K."/>
            <person name="Salamov A."/>
            <person name="Andreopoulos B."/>
            <person name="Baker S."/>
            <person name="Barry K."/>
            <person name="Bills G."/>
            <person name="Bluhm B."/>
            <person name="Cannon C."/>
            <person name="Castanera R."/>
            <person name="Culley D."/>
            <person name="Daum C."/>
            <person name="Ezra D."/>
            <person name="Gonzalez J."/>
            <person name="Henrissat B."/>
            <person name="Kuo A."/>
            <person name="Liang C."/>
            <person name="Lipzen A."/>
            <person name="Lutzoni F."/>
            <person name="Magnuson J."/>
            <person name="Mondo S."/>
            <person name="Nolan M."/>
            <person name="Ohm R."/>
            <person name="Pangilinan J."/>
            <person name="Park H.-J."/>
            <person name="Ramirez L."/>
            <person name="Alfaro M."/>
            <person name="Sun H."/>
            <person name="Tritt A."/>
            <person name="Yoshinaga Y."/>
            <person name="Zwiers L.-H."/>
            <person name="Turgeon B."/>
            <person name="Goodwin S."/>
            <person name="Spatafora J."/>
            <person name="Crous P."/>
            <person name="Grigoriev I."/>
        </authorList>
    </citation>
    <scope>NUCLEOTIDE SEQUENCE</scope>
    <source>
        <strain evidence="2">CBS 122681</strain>
    </source>
</reference>
<dbReference type="CDD" id="cd00077">
    <property type="entry name" value="HDc"/>
    <property type="match status" value="1"/>
</dbReference>
<feature type="domain" description="HD/PDEase" evidence="1">
    <location>
        <begin position="59"/>
        <end position="185"/>
    </location>
</feature>
<sequence>MTGPPNEAYGPSTILPGSYLNSPTTVSTTLLSFPPIPPKDAALAERVNLRVRKYMSRYDNSHDYEHIQRVVSNALLIWNSDPTFASDMDPLIVFLGCLMHDVGDHKYLKPWQDGKKMKEKLLLKCGASKEVARKVQVIATHVSYSNEKRDPAGVLRVLRENPELAIVQDADRLDALGPVGQARCFAYHGACERFRHKTIHMAVRHMWEKLWQLPQMMKTSYGRAEGQRLWEWNVGFQKEWEKAMNISHVLGGKR</sequence>
<proteinExistence type="predicted"/>
<dbReference type="OrthoDB" id="16547at2759"/>
<evidence type="ECO:0000259" key="1">
    <source>
        <dbReference type="SMART" id="SM00471"/>
    </source>
</evidence>
<dbReference type="Gene3D" id="1.10.472.50">
    <property type="entry name" value="HD-domain/PDEase-like"/>
    <property type="match status" value="1"/>
</dbReference>
<dbReference type="AlphaFoldDB" id="A0A6A6TQK1"/>
<gene>
    <name evidence="2" type="ORF">K491DRAFT_688006</name>
</gene>
<name>A0A6A6TQK1_9PLEO</name>
<dbReference type="InterPro" id="IPR003607">
    <property type="entry name" value="HD/PDEase_dom"/>
</dbReference>
<evidence type="ECO:0000313" key="2">
    <source>
        <dbReference type="EMBL" id="KAF2660884.1"/>
    </source>
</evidence>
<accession>A0A6A6TQK1</accession>
<dbReference type="SMART" id="SM00471">
    <property type="entry name" value="HDc"/>
    <property type="match status" value="1"/>
</dbReference>
<dbReference type="EMBL" id="MU004297">
    <property type="protein sequence ID" value="KAF2660884.1"/>
    <property type="molecule type" value="Genomic_DNA"/>
</dbReference>
<protein>
    <recommendedName>
        <fullName evidence="1">HD/PDEase domain-containing protein</fullName>
    </recommendedName>
</protein>